<dbReference type="Proteomes" id="UP000694569">
    <property type="component" value="Unplaced"/>
</dbReference>
<keyword evidence="10 11" id="KW-0807">Transducer</keyword>
<comment type="subcellular location">
    <subcellularLocation>
        <location evidence="1">Cell membrane</location>
        <topology evidence="1">Multi-pass membrane protein</topology>
    </subcellularLocation>
</comment>
<feature type="transmembrane region" description="Helical" evidence="12">
    <location>
        <begin position="147"/>
        <end position="168"/>
    </location>
</feature>
<evidence type="ECO:0000313" key="14">
    <source>
        <dbReference type="Ensembl" id="ENSLLEP00000022762.1"/>
    </source>
</evidence>
<feature type="domain" description="G-protein coupled receptors family 1 profile" evidence="13">
    <location>
        <begin position="48"/>
        <end position="305"/>
    </location>
</feature>
<dbReference type="GeneTree" id="ENSGT00940000161475"/>
<dbReference type="PANTHER" id="PTHR24249:SF413">
    <property type="entry name" value="TRACE AMINE-ASSOCIATED RECEPTOR 2"/>
    <property type="match status" value="1"/>
</dbReference>
<dbReference type="PANTHER" id="PTHR24249">
    <property type="entry name" value="HISTAMINE RECEPTOR-RELATED G-PROTEIN COUPLED RECEPTOR"/>
    <property type="match status" value="1"/>
</dbReference>
<dbReference type="Pfam" id="PF00001">
    <property type="entry name" value="7tm_1"/>
    <property type="match status" value="1"/>
</dbReference>
<dbReference type="GO" id="GO:0001594">
    <property type="term" value="F:trace-amine receptor activity"/>
    <property type="evidence" value="ECO:0007669"/>
    <property type="project" value="InterPro"/>
</dbReference>
<dbReference type="InterPro" id="IPR017452">
    <property type="entry name" value="GPCR_Rhodpsn_7TM"/>
</dbReference>
<keyword evidence="15" id="KW-1185">Reference proteome</keyword>
<dbReference type="Ensembl" id="ENSLLET00000023634.1">
    <property type="protein sequence ID" value="ENSLLEP00000022762.1"/>
    <property type="gene ID" value="ENSLLEG00000014439.1"/>
</dbReference>
<feature type="transmembrane region" description="Helical" evidence="12">
    <location>
        <begin position="254"/>
        <end position="272"/>
    </location>
</feature>
<dbReference type="PRINTS" id="PR01830">
    <property type="entry name" value="TRACEAMINER"/>
</dbReference>
<feature type="transmembrane region" description="Helical" evidence="12">
    <location>
        <begin position="196"/>
        <end position="222"/>
    </location>
</feature>
<feature type="transmembrane region" description="Helical" evidence="12">
    <location>
        <begin position="34"/>
        <end position="56"/>
    </location>
</feature>
<evidence type="ECO:0000256" key="3">
    <source>
        <dbReference type="ARBA" id="ARBA00022692"/>
    </source>
</evidence>
<dbReference type="GO" id="GO:0005886">
    <property type="term" value="C:plasma membrane"/>
    <property type="evidence" value="ECO:0007669"/>
    <property type="project" value="UniProtKB-SubCell"/>
</dbReference>
<dbReference type="Gene3D" id="1.20.1070.10">
    <property type="entry name" value="Rhodopsin 7-helix transmembrane proteins"/>
    <property type="match status" value="1"/>
</dbReference>
<dbReference type="AlphaFoldDB" id="A0A8C5PH89"/>
<comment type="similarity">
    <text evidence="11">Belongs to the G-protein coupled receptor 1 family.</text>
</comment>
<dbReference type="InterPro" id="IPR000276">
    <property type="entry name" value="GPCR_Rhodpsn"/>
</dbReference>
<keyword evidence="4 12" id="KW-1133">Transmembrane helix</keyword>
<evidence type="ECO:0000256" key="6">
    <source>
        <dbReference type="ARBA" id="ARBA00023136"/>
    </source>
</evidence>
<evidence type="ECO:0000256" key="2">
    <source>
        <dbReference type="ARBA" id="ARBA00022475"/>
    </source>
</evidence>
<dbReference type="OrthoDB" id="10042731at2759"/>
<evidence type="ECO:0000256" key="1">
    <source>
        <dbReference type="ARBA" id="ARBA00004651"/>
    </source>
</evidence>
<keyword evidence="3 11" id="KW-0812">Transmembrane</keyword>
<dbReference type="PROSITE" id="PS50262">
    <property type="entry name" value="G_PROTEIN_RECEP_F1_2"/>
    <property type="match status" value="1"/>
</dbReference>
<evidence type="ECO:0000256" key="5">
    <source>
        <dbReference type="ARBA" id="ARBA00023040"/>
    </source>
</evidence>
<keyword evidence="6 12" id="KW-0472">Membrane</keyword>
<evidence type="ECO:0000256" key="4">
    <source>
        <dbReference type="ARBA" id="ARBA00022989"/>
    </source>
</evidence>
<evidence type="ECO:0000256" key="9">
    <source>
        <dbReference type="ARBA" id="ARBA00023180"/>
    </source>
</evidence>
<keyword evidence="2" id="KW-1003">Cell membrane</keyword>
<dbReference type="SMART" id="SM01381">
    <property type="entry name" value="7TM_GPCR_Srsx"/>
    <property type="match status" value="1"/>
</dbReference>
<dbReference type="InterPro" id="IPR050569">
    <property type="entry name" value="TAAR"/>
</dbReference>
<evidence type="ECO:0000256" key="11">
    <source>
        <dbReference type="RuleBase" id="RU000688"/>
    </source>
</evidence>
<evidence type="ECO:0000259" key="13">
    <source>
        <dbReference type="PROSITE" id="PS50262"/>
    </source>
</evidence>
<feature type="transmembrane region" description="Helical" evidence="12">
    <location>
        <begin position="68"/>
        <end position="85"/>
    </location>
</feature>
<evidence type="ECO:0000256" key="10">
    <source>
        <dbReference type="ARBA" id="ARBA00023224"/>
    </source>
</evidence>
<evidence type="ECO:0000256" key="12">
    <source>
        <dbReference type="SAM" id="Phobius"/>
    </source>
</evidence>
<keyword evidence="7" id="KW-1015">Disulfide bond</keyword>
<evidence type="ECO:0000313" key="15">
    <source>
        <dbReference type="Proteomes" id="UP000694569"/>
    </source>
</evidence>
<reference evidence="14" key="2">
    <citation type="submission" date="2025-09" db="UniProtKB">
        <authorList>
            <consortium name="Ensembl"/>
        </authorList>
    </citation>
    <scope>IDENTIFICATION</scope>
</reference>
<keyword evidence="9" id="KW-0325">Glycoprotein</keyword>
<accession>A0A8C5PH89</accession>
<sequence length="335" mass="37840">GITIFAQSRTSDVCYGNTTLPCSGKRHMGLRLGLYMLITCSITITIVGNLGLIISIAHFKKLHSPTNFLILSLATADMFLGLFIMPYSMVRTVENCWYFGSSFCKIHYCCDLTLSVVSIFHLCTIAIDRFSAVCDPLHYHTKVTMPVIRRSIFFCWLAPALFSIGVVASNSHASGVEGYEILVNCFSLCPITFNKLWSIVIFLTCFFAPGSVMAGIYVKIFLVSQKHVKLLKHNKHGSSIAISKKEDRKAAKKLGILMGVFLSCWFPLFITFLVDPFSNFSTPEIVFEVFNWFSYINSTCNPILYGFLYPWFRKAMKYIISCQLCDRNACINNMF</sequence>
<dbReference type="PRINTS" id="PR00237">
    <property type="entry name" value="GPCRRHODOPSN"/>
</dbReference>
<proteinExistence type="inferred from homology"/>
<dbReference type="InterPro" id="IPR009132">
    <property type="entry name" value="TAAR_fam"/>
</dbReference>
<protein>
    <recommendedName>
        <fullName evidence="13">G-protein coupled receptors family 1 profile domain-containing protein</fullName>
    </recommendedName>
</protein>
<evidence type="ECO:0000256" key="7">
    <source>
        <dbReference type="ARBA" id="ARBA00023157"/>
    </source>
</evidence>
<evidence type="ECO:0000256" key="8">
    <source>
        <dbReference type="ARBA" id="ARBA00023170"/>
    </source>
</evidence>
<feature type="transmembrane region" description="Helical" evidence="12">
    <location>
        <begin position="292"/>
        <end position="312"/>
    </location>
</feature>
<dbReference type="PROSITE" id="PS00237">
    <property type="entry name" value="G_PROTEIN_RECEP_F1_1"/>
    <property type="match status" value="1"/>
</dbReference>
<dbReference type="FunFam" id="1.20.1070.10:FF:000030">
    <property type="entry name" value="trace amine-associated receptor 1"/>
    <property type="match status" value="1"/>
</dbReference>
<organism evidence="14 15">
    <name type="scientific">Leptobrachium leishanense</name>
    <name type="common">Leishan spiny toad</name>
    <dbReference type="NCBI Taxonomy" id="445787"/>
    <lineage>
        <taxon>Eukaryota</taxon>
        <taxon>Metazoa</taxon>
        <taxon>Chordata</taxon>
        <taxon>Craniata</taxon>
        <taxon>Vertebrata</taxon>
        <taxon>Euteleostomi</taxon>
        <taxon>Amphibia</taxon>
        <taxon>Batrachia</taxon>
        <taxon>Anura</taxon>
        <taxon>Pelobatoidea</taxon>
        <taxon>Megophryidae</taxon>
        <taxon>Leptobrachium</taxon>
    </lineage>
</organism>
<keyword evidence="8 11" id="KW-0675">Receptor</keyword>
<reference evidence="14" key="1">
    <citation type="submission" date="2025-08" db="UniProtKB">
        <authorList>
            <consortium name="Ensembl"/>
        </authorList>
    </citation>
    <scope>IDENTIFICATION</scope>
</reference>
<name>A0A8C5PH89_9ANUR</name>
<keyword evidence="5 11" id="KW-0297">G-protein coupled receptor</keyword>
<dbReference type="SUPFAM" id="SSF81321">
    <property type="entry name" value="Family A G protein-coupled receptor-like"/>
    <property type="match status" value="1"/>
</dbReference>